<dbReference type="AlphaFoldDB" id="W1P5T5"/>
<feature type="region of interest" description="Disordered" evidence="1">
    <location>
        <begin position="1"/>
        <end position="21"/>
    </location>
</feature>
<dbReference type="HOGENOM" id="CLU_2708155_0_0_1"/>
<gene>
    <name evidence="2" type="ORF">AMTR_s00084p00177870</name>
</gene>
<dbReference type="Proteomes" id="UP000017836">
    <property type="component" value="Unassembled WGS sequence"/>
</dbReference>
<dbReference type="Gramene" id="ERN02320">
    <property type="protein sequence ID" value="ERN02320"/>
    <property type="gene ID" value="AMTR_s00084p00177870"/>
</dbReference>
<proteinExistence type="predicted"/>
<evidence type="ECO:0000256" key="1">
    <source>
        <dbReference type="SAM" id="MobiDB-lite"/>
    </source>
</evidence>
<name>W1P5T5_AMBTC</name>
<organism evidence="2 3">
    <name type="scientific">Amborella trichopoda</name>
    <dbReference type="NCBI Taxonomy" id="13333"/>
    <lineage>
        <taxon>Eukaryota</taxon>
        <taxon>Viridiplantae</taxon>
        <taxon>Streptophyta</taxon>
        <taxon>Embryophyta</taxon>
        <taxon>Tracheophyta</taxon>
        <taxon>Spermatophyta</taxon>
        <taxon>Magnoliopsida</taxon>
        <taxon>Amborellales</taxon>
        <taxon>Amborellaceae</taxon>
        <taxon>Amborella</taxon>
    </lineage>
</organism>
<sequence length="73" mass="8023">MVGTPLASTGEREPEVKASRRGITGIPEDLSTFARSCEEDRRACTTVEESALTGSTRVKFLTHAMGIEMWHVQ</sequence>
<dbReference type="EMBL" id="KI394648">
    <property type="protein sequence ID" value="ERN02320.1"/>
    <property type="molecule type" value="Genomic_DNA"/>
</dbReference>
<reference evidence="3" key="1">
    <citation type="journal article" date="2013" name="Science">
        <title>The Amborella genome and the evolution of flowering plants.</title>
        <authorList>
            <consortium name="Amborella Genome Project"/>
        </authorList>
    </citation>
    <scope>NUCLEOTIDE SEQUENCE [LARGE SCALE GENOMIC DNA]</scope>
</reference>
<evidence type="ECO:0000313" key="2">
    <source>
        <dbReference type="EMBL" id="ERN02320.1"/>
    </source>
</evidence>
<protein>
    <submittedName>
        <fullName evidence="2">Uncharacterized protein</fullName>
    </submittedName>
</protein>
<keyword evidence="3" id="KW-1185">Reference proteome</keyword>
<evidence type="ECO:0000313" key="3">
    <source>
        <dbReference type="Proteomes" id="UP000017836"/>
    </source>
</evidence>
<accession>W1P5T5</accession>